<dbReference type="GO" id="GO:0016020">
    <property type="term" value="C:membrane"/>
    <property type="evidence" value="ECO:0007669"/>
    <property type="project" value="UniProtKB-SubCell"/>
</dbReference>
<dbReference type="InterPro" id="IPR018247">
    <property type="entry name" value="EF_Hand_1_Ca_BS"/>
</dbReference>
<dbReference type="Pfam" id="PF01553">
    <property type="entry name" value="Acyltransferase"/>
    <property type="match status" value="1"/>
</dbReference>
<evidence type="ECO:0000313" key="15">
    <source>
        <dbReference type="EMBL" id="NDV32480.1"/>
    </source>
</evidence>
<dbReference type="SMART" id="SM00563">
    <property type="entry name" value="PlsC"/>
    <property type="match status" value="1"/>
</dbReference>
<keyword evidence="8" id="KW-1133">Transmembrane helix</keyword>
<evidence type="ECO:0000256" key="5">
    <source>
        <dbReference type="ARBA" id="ARBA00022679"/>
    </source>
</evidence>
<dbReference type="Gene3D" id="1.10.238.10">
    <property type="entry name" value="EF-hand"/>
    <property type="match status" value="1"/>
</dbReference>
<evidence type="ECO:0000256" key="13">
    <source>
        <dbReference type="ARBA" id="ARBA00023315"/>
    </source>
</evidence>
<dbReference type="PROSITE" id="PS50222">
    <property type="entry name" value="EF_HAND_2"/>
    <property type="match status" value="3"/>
</dbReference>
<evidence type="ECO:0000256" key="1">
    <source>
        <dbReference type="ARBA" id="ARBA00004370"/>
    </source>
</evidence>
<dbReference type="InterPro" id="IPR011992">
    <property type="entry name" value="EF-hand-dom_pair"/>
</dbReference>
<evidence type="ECO:0000256" key="10">
    <source>
        <dbReference type="ARBA" id="ARBA00023136"/>
    </source>
</evidence>
<evidence type="ECO:0000259" key="14">
    <source>
        <dbReference type="PROSITE" id="PS50222"/>
    </source>
</evidence>
<dbReference type="GO" id="GO:0008654">
    <property type="term" value="P:phospholipid biosynthetic process"/>
    <property type="evidence" value="ECO:0007669"/>
    <property type="project" value="UniProtKB-KW"/>
</dbReference>
<dbReference type="InterPro" id="IPR002048">
    <property type="entry name" value="EF_hand_dom"/>
</dbReference>
<dbReference type="PANTHER" id="PTHR23063">
    <property type="entry name" value="PHOSPHOLIPID ACYLTRANSFERASE"/>
    <property type="match status" value="1"/>
</dbReference>
<comment type="pathway">
    <text evidence="2">Lipid metabolism; phospholipid metabolism.</text>
</comment>
<dbReference type="PANTHER" id="PTHR23063:SF52">
    <property type="entry name" value="LYSOPHOSPHATIDYLCHOLINE ACYLTRANSFERASE"/>
    <property type="match status" value="1"/>
</dbReference>
<proteinExistence type="inferred from homology"/>
<evidence type="ECO:0000256" key="7">
    <source>
        <dbReference type="ARBA" id="ARBA00022837"/>
    </source>
</evidence>
<keyword evidence="7" id="KW-0106">Calcium</keyword>
<reference evidence="15" key="1">
    <citation type="journal article" date="2020" name="J. Eukaryot. Microbiol.">
        <title>De novo Sequencing, Assembly and Annotation of the Transcriptome for the Free-Living Testate Amoeba Arcella intermedia.</title>
        <authorList>
            <person name="Ribeiro G.M."/>
            <person name="Porfirio-Sousa A.L."/>
            <person name="Maurer-Alcala X.X."/>
            <person name="Katz L.A."/>
            <person name="Lahr D.J.G."/>
        </authorList>
    </citation>
    <scope>NUCLEOTIDE SEQUENCE</scope>
</reference>
<dbReference type="Pfam" id="PF13499">
    <property type="entry name" value="EF-hand_7"/>
    <property type="match status" value="2"/>
</dbReference>
<dbReference type="EMBL" id="GIBP01003511">
    <property type="protein sequence ID" value="NDV32480.1"/>
    <property type="molecule type" value="Transcribed_RNA"/>
</dbReference>
<organism evidence="15">
    <name type="scientific">Arcella intermedia</name>
    <dbReference type="NCBI Taxonomy" id="1963864"/>
    <lineage>
        <taxon>Eukaryota</taxon>
        <taxon>Amoebozoa</taxon>
        <taxon>Tubulinea</taxon>
        <taxon>Elardia</taxon>
        <taxon>Arcellinida</taxon>
        <taxon>Sphaerothecina</taxon>
        <taxon>Arcellidae</taxon>
        <taxon>Arcella</taxon>
    </lineage>
</organism>
<evidence type="ECO:0000256" key="8">
    <source>
        <dbReference type="ARBA" id="ARBA00022989"/>
    </source>
</evidence>
<keyword evidence="13" id="KW-0012">Acyltransferase</keyword>
<evidence type="ECO:0000256" key="11">
    <source>
        <dbReference type="ARBA" id="ARBA00023209"/>
    </source>
</evidence>
<keyword evidence="4" id="KW-0444">Lipid biosynthesis</keyword>
<protein>
    <recommendedName>
        <fullName evidence="14">EF-hand domain-containing protein</fullName>
    </recommendedName>
</protein>
<evidence type="ECO:0000256" key="9">
    <source>
        <dbReference type="ARBA" id="ARBA00023098"/>
    </source>
</evidence>
<keyword evidence="12" id="KW-1208">Phospholipid metabolism</keyword>
<dbReference type="UniPathway" id="UPA00085"/>
<dbReference type="SUPFAM" id="SSF47473">
    <property type="entry name" value="EF-hand"/>
    <property type="match status" value="1"/>
</dbReference>
<keyword evidence="10" id="KW-0472">Membrane</keyword>
<keyword evidence="9" id="KW-0443">Lipid metabolism</keyword>
<comment type="subcellular location">
    <subcellularLocation>
        <location evidence="1">Membrane</location>
    </subcellularLocation>
</comment>
<dbReference type="PROSITE" id="PS00018">
    <property type="entry name" value="EF_HAND_1"/>
    <property type="match status" value="1"/>
</dbReference>
<dbReference type="GO" id="GO:0005509">
    <property type="term" value="F:calcium ion binding"/>
    <property type="evidence" value="ECO:0007669"/>
    <property type="project" value="InterPro"/>
</dbReference>
<evidence type="ECO:0000256" key="3">
    <source>
        <dbReference type="ARBA" id="ARBA00008655"/>
    </source>
</evidence>
<dbReference type="InterPro" id="IPR002123">
    <property type="entry name" value="Plipid/glycerol_acylTrfase"/>
</dbReference>
<keyword evidence="11" id="KW-0594">Phospholipid biosynthesis</keyword>
<name>A0A6B2L6E2_9EUKA</name>
<evidence type="ECO:0000256" key="12">
    <source>
        <dbReference type="ARBA" id="ARBA00023264"/>
    </source>
</evidence>
<dbReference type="CDD" id="cd07991">
    <property type="entry name" value="LPLAT_LPCAT1-like"/>
    <property type="match status" value="1"/>
</dbReference>
<dbReference type="InterPro" id="IPR045252">
    <property type="entry name" value="LPCAT1-like"/>
</dbReference>
<dbReference type="AlphaFoldDB" id="A0A6B2L6E2"/>
<feature type="domain" description="EF-hand" evidence="14">
    <location>
        <begin position="294"/>
        <end position="329"/>
    </location>
</feature>
<dbReference type="SUPFAM" id="SSF69593">
    <property type="entry name" value="Glycerol-3-phosphate (1)-acyltransferase"/>
    <property type="match status" value="1"/>
</dbReference>
<accession>A0A6B2L6E2</accession>
<feature type="domain" description="EF-hand" evidence="14">
    <location>
        <begin position="258"/>
        <end position="293"/>
    </location>
</feature>
<feature type="domain" description="EF-hand" evidence="14">
    <location>
        <begin position="330"/>
        <end position="365"/>
    </location>
</feature>
<dbReference type="GO" id="GO:0008374">
    <property type="term" value="F:O-acyltransferase activity"/>
    <property type="evidence" value="ECO:0007669"/>
    <property type="project" value="InterPro"/>
</dbReference>
<evidence type="ECO:0000256" key="4">
    <source>
        <dbReference type="ARBA" id="ARBA00022516"/>
    </source>
</evidence>
<keyword evidence="6" id="KW-0812">Transmembrane</keyword>
<dbReference type="SMART" id="SM00054">
    <property type="entry name" value="EFh"/>
    <property type="match status" value="4"/>
</dbReference>
<evidence type="ECO:0000256" key="2">
    <source>
        <dbReference type="ARBA" id="ARBA00005074"/>
    </source>
</evidence>
<evidence type="ECO:0000256" key="6">
    <source>
        <dbReference type="ARBA" id="ARBA00022692"/>
    </source>
</evidence>
<dbReference type="CDD" id="cd00051">
    <property type="entry name" value="EFh"/>
    <property type="match status" value="1"/>
</dbReference>
<comment type="similarity">
    <text evidence="3">Belongs to the 1-acyl-sn-glycerol-3-phosphate acyltransferase family.</text>
</comment>
<sequence>MLAPVIVCNHISFMDGLFIFYVWNGSGISRSENGKMPVIGSLMHGTQSILIDRSSSESRKAGFNTIVKRAKLAYENPEFKQIELFPEGTTTNGTALVQFKVGAFAAGVPVQPIVLKYPNKYCDLTWPPNVSVGSTVLWMAVQFVNFMEAEFLPPYNPNEQEKADPQLYADNVRNYMAKASGLPTTEHSYDDCKLMFEASKLKLPENAVTSLQMEPINKIFNLSVEDAKLLLKEFAKYDNSREGKLTMNDFARLVNLPEDSQVVQDLFFNMDKDEDGLVSFKEYILGIAFWKAKTPAGLIKEAFDIFDTGHDGLISMDDVGLLLKNLFPKMTPADTEKFFGNLDKDSKGRISLEDFVACAQNHPHYVKIAQLMQKKQASQEEELL</sequence>
<keyword evidence="5" id="KW-0808">Transferase</keyword>